<dbReference type="NCBIfam" id="NF005239">
    <property type="entry name" value="PRK06748.1"/>
    <property type="match status" value="1"/>
</dbReference>
<dbReference type="OrthoDB" id="2639611at2"/>
<evidence type="ECO:0000313" key="2">
    <source>
        <dbReference type="Proteomes" id="UP000001258"/>
    </source>
</evidence>
<protein>
    <submittedName>
        <fullName evidence="1">BH3941 protein</fullName>
    </submittedName>
</protein>
<dbReference type="SUPFAM" id="SSF51230">
    <property type="entry name" value="Single hybrid motif"/>
    <property type="match status" value="1"/>
</dbReference>
<evidence type="ECO:0000313" key="1">
    <source>
        <dbReference type="EMBL" id="BAB07660.1"/>
    </source>
</evidence>
<dbReference type="InterPro" id="IPR011053">
    <property type="entry name" value="Single_hybrid_motif"/>
</dbReference>
<dbReference type="STRING" id="272558.gene:10729854"/>
<proteinExistence type="predicted"/>
<dbReference type="KEGG" id="bha:BH3941"/>
<dbReference type="PIR" id="E84142">
    <property type="entry name" value="E84142"/>
</dbReference>
<dbReference type="RefSeq" id="WP_010900066.1">
    <property type="nucleotide sequence ID" value="NC_002570.2"/>
</dbReference>
<name>Q9K5Z4_HALH5</name>
<dbReference type="HOGENOM" id="CLU_192716_0_0_9"/>
<dbReference type="Proteomes" id="UP000001258">
    <property type="component" value="Chromosome"/>
</dbReference>
<sequence length="83" mass="9078">MTSYRAIASDSIGVVQKVLVREGDYVHEWEPLFLIETNGGAMKKVELGVRGFISTVKVAPGDQVISDMTLAIVEEDRKPAPCD</sequence>
<keyword evidence="2" id="KW-1185">Reference proteome</keyword>
<dbReference type="eggNOG" id="COG4770">
    <property type="taxonomic scope" value="Bacteria"/>
</dbReference>
<dbReference type="Gene3D" id="2.40.50.100">
    <property type="match status" value="1"/>
</dbReference>
<accession>Q9K5Z4</accession>
<dbReference type="AlphaFoldDB" id="Q9K5Z4"/>
<organism evidence="1 2">
    <name type="scientific">Halalkalibacterium halodurans (strain ATCC BAA-125 / DSM 18197 / FERM 7344 / JCM 9153 / C-125)</name>
    <name type="common">Bacillus halodurans</name>
    <dbReference type="NCBI Taxonomy" id="272558"/>
    <lineage>
        <taxon>Bacteria</taxon>
        <taxon>Bacillati</taxon>
        <taxon>Bacillota</taxon>
        <taxon>Bacilli</taxon>
        <taxon>Bacillales</taxon>
        <taxon>Bacillaceae</taxon>
        <taxon>Halalkalibacterium (ex Joshi et al. 2022)</taxon>
    </lineage>
</organism>
<reference evidence="1 2" key="1">
    <citation type="journal article" date="2000" name="Nucleic Acids Res.">
        <title>Complete genome sequence of the alkaliphilic bacterium Bacillus halodurans and genomic sequence comparison with Bacillus subtilis.</title>
        <authorList>
            <person name="Takami H."/>
            <person name="Nakasone K."/>
            <person name="Takaki Y."/>
            <person name="Maeno G."/>
            <person name="Sasaki R."/>
            <person name="Masui N."/>
            <person name="Fuji F."/>
            <person name="Hirama C."/>
            <person name="Nakamura Y."/>
            <person name="Ogasawara N."/>
            <person name="Kuhara S."/>
            <person name="Horikoshi K."/>
        </authorList>
    </citation>
    <scope>NUCLEOTIDE SEQUENCE [LARGE SCALE GENOMIC DNA]</scope>
    <source>
        <strain evidence="2">ATCC BAA-125 / DSM 18197 / FERM 7344 / JCM 9153 / C-125</strain>
    </source>
</reference>
<gene>
    <name evidence="1" type="ordered locus">BH3941</name>
</gene>
<dbReference type="EMBL" id="BA000004">
    <property type="protein sequence ID" value="BAB07660.1"/>
    <property type="molecule type" value="Genomic_DNA"/>
</dbReference>